<feature type="compositionally biased region" description="Low complexity" evidence="7">
    <location>
        <begin position="136"/>
        <end position="151"/>
    </location>
</feature>
<dbReference type="InterPro" id="IPR013033">
    <property type="entry name" value="MinC"/>
</dbReference>
<dbReference type="GO" id="GO:0000902">
    <property type="term" value="P:cell morphogenesis"/>
    <property type="evidence" value="ECO:0007669"/>
    <property type="project" value="InterPro"/>
</dbReference>
<evidence type="ECO:0000259" key="8">
    <source>
        <dbReference type="Pfam" id="PF03775"/>
    </source>
</evidence>
<sequence>MKPITLFGKMLSFSRLKLHTDDLTAIQDELSVLLKDNTSVPVVLDSECKLDLSVLVEMLWQMGVQPIGVVDGVLSEQANALRLATFPADGKRMERIKPTDSRPTSIKADDTNNAQSSESRSSEVKPSGQAGEPTNQPTAQKEATATQTQTAPLGLDIADNTSKQEQGVTSSVHSQMLRSGQSLQHLGGDLIVIGGVNKGAEAITDNSLHIYGHGQGRLVAGATGDKEARIFCQKFNPTLVSVAGTYCLSDAIPPEMIDKAVQVRYDEKEGLVFTLMTM</sequence>
<feature type="domain" description="Septum formation inhibitor MinC C-terminal" evidence="8">
    <location>
        <begin position="173"/>
        <end position="268"/>
    </location>
</feature>
<organism evidence="9 10">
    <name type="scientific">Moraxella bovis</name>
    <dbReference type="NCBI Taxonomy" id="476"/>
    <lineage>
        <taxon>Bacteria</taxon>
        <taxon>Pseudomonadati</taxon>
        <taxon>Pseudomonadota</taxon>
        <taxon>Gammaproteobacteria</taxon>
        <taxon>Moraxellales</taxon>
        <taxon>Moraxellaceae</taxon>
        <taxon>Moraxella</taxon>
    </lineage>
</organism>
<comment type="similarity">
    <text evidence="1 6">Belongs to the MinC family.</text>
</comment>
<evidence type="ECO:0000313" key="10">
    <source>
        <dbReference type="Proteomes" id="UP000254133"/>
    </source>
</evidence>
<evidence type="ECO:0000256" key="6">
    <source>
        <dbReference type="HAMAP-Rule" id="MF_00267"/>
    </source>
</evidence>
<dbReference type="Gene3D" id="3.30.70.260">
    <property type="match status" value="1"/>
</dbReference>
<evidence type="ECO:0000256" key="3">
    <source>
        <dbReference type="ARBA" id="ARBA00023210"/>
    </source>
</evidence>
<dbReference type="Pfam" id="PF03775">
    <property type="entry name" value="MinC_C"/>
    <property type="match status" value="1"/>
</dbReference>
<evidence type="ECO:0000256" key="5">
    <source>
        <dbReference type="ARBA" id="ARBA00025606"/>
    </source>
</evidence>
<dbReference type="EMBL" id="UGPZ01000002">
    <property type="protein sequence ID" value="STY90412.1"/>
    <property type="molecule type" value="Genomic_DNA"/>
</dbReference>
<dbReference type="NCBIfam" id="TIGR01222">
    <property type="entry name" value="minC"/>
    <property type="match status" value="1"/>
</dbReference>
<dbReference type="GO" id="GO:1901891">
    <property type="term" value="P:regulation of cell septum assembly"/>
    <property type="evidence" value="ECO:0007669"/>
    <property type="project" value="InterPro"/>
</dbReference>
<dbReference type="SUPFAM" id="SSF63848">
    <property type="entry name" value="Cell-division inhibitor MinC, C-terminal domain"/>
    <property type="match status" value="1"/>
</dbReference>
<dbReference type="PANTHER" id="PTHR34108">
    <property type="entry name" value="SEPTUM SITE-DETERMINING PROTEIN MINC"/>
    <property type="match status" value="1"/>
</dbReference>
<dbReference type="InterPro" id="IPR005526">
    <property type="entry name" value="Septum_form_inhib_MinC_C"/>
</dbReference>
<dbReference type="Gene3D" id="2.160.20.70">
    <property type="match status" value="1"/>
</dbReference>
<protein>
    <recommendedName>
        <fullName evidence="6">Probable septum site-determining protein MinC</fullName>
    </recommendedName>
</protein>
<keyword evidence="2 6" id="KW-0132">Cell division</keyword>
<reference evidence="9 10" key="1">
    <citation type="submission" date="2018-06" db="EMBL/GenBank/DDBJ databases">
        <authorList>
            <consortium name="Pathogen Informatics"/>
            <person name="Doyle S."/>
        </authorList>
    </citation>
    <scope>NUCLEOTIDE SEQUENCE [LARGE SCALE GENOMIC DNA]</scope>
    <source>
        <strain evidence="9 10">NCTC9426</strain>
    </source>
</reference>
<evidence type="ECO:0000313" key="9">
    <source>
        <dbReference type="EMBL" id="STY90412.1"/>
    </source>
</evidence>
<dbReference type="AlphaFoldDB" id="A0A378PUI0"/>
<gene>
    <name evidence="6 9" type="primary">minC</name>
    <name evidence="9" type="ORF">NCTC9426_00427</name>
</gene>
<evidence type="ECO:0000256" key="1">
    <source>
        <dbReference type="ARBA" id="ARBA00006291"/>
    </source>
</evidence>
<dbReference type="HAMAP" id="MF_00267">
    <property type="entry name" value="MinC"/>
    <property type="match status" value="1"/>
</dbReference>
<comment type="function">
    <text evidence="5 6">Cell division inhibitor that blocks the formation of polar Z ring septums. Rapidly oscillates between the poles of the cell to destabilize FtsZ filaments that have formed before they mature into polar Z rings. Prevents FtsZ polymerization.</text>
</comment>
<evidence type="ECO:0000256" key="7">
    <source>
        <dbReference type="SAM" id="MobiDB-lite"/>
    </source>
</evidence>
<dbReference type="PANTHER" id="PTHR34108:SF1">
    <property type="entry name" value="SEPTUM SITE-DETERMINING PROTEIN MINC"/>
    <property type="match status" value="1"/>
</dbReference>
<keyword evidence="4 6" id="KW-0131">Cell cycle</keyword>
<dbReference type="Proteomes" id="UP000254133">
    <property type="component" value="Unassembled WGS sequence"/>
</dbReference>
<keyword evidence="3 6" id="KW-0717">Septation</keyword>
<evidence type="ECO:0000256" key="2">
    <source>
        <dbReference type="ARBA" id="ARBA00022618"/>
    </source>
</evidence>
<dbReference type="RefSeq" id="WP_115368736.1">
    <property type="nucleotide sequence ID" value="NZ_UGPZ01000002.1"/>
</dbReference>
<dbReference type="InterPro" id="IPR036145">
    <property type="entry name" value="MinC_C_sf"/>
</dbReference>
<evidence type="ECO:0000256" key="4">
    <source>
        <dbReference type="ARBA" id="ARBA00023306"/>
    </source>
</evidence>
<dbReference type="InterPro" id="IPR016098">
    <property type="entry name" value="CAP/MinC_C"/>
</dbReference>
<name>A0A378PUI0_MORBO</name>
<feature type="region of interest" description="Disordered" evidence="7">
    <location>
        <begin position="92"/>
        <end position="152"/>
    </location>
</feature>
<proteinExistence type="inferred from homology"/>
<dbReference type="GO" id="GO:0000917">
    <property type="term" value="P:division septum assembly"/>
    <property type="evidence" value="ECO:0007669"/>
    <property type="project" value="UniProtKB-KW"/>
</dbReference>
<comment type="subunit">
    <text evidence="6">Interacts with MinD and FtsZ.</text>
</comment>
<accession>A0A378PUI0</accession>